<proteinExistence type="predicted"/>
<evidence type="ECO:0008006" key="4">
    <source>
        <dbReference type="Google" id="ProtNLM"/>
    </source>
</evidence>
<evidence type="ECO:0000313" key="3">
    <source>
        <dbReference type="Proteomes" id="UP000011991"/>
    </source>
</evidence>
<comment type="caution">
    <text evidence="2">The sequence shown here is derived from an EMBL/GenBank/DDBJ whole genome shotgun (WGS) entry which is preliminary data.</text>
</comment>
<dbReference type="Proteomes" id="UP000011991">
    <property type="component" value="Unassembled WGS sequence"/>
</dbReference>
<sequence>MAMAQKNRRVENARTEEEREELRNEDPVTGEAGAHPVGTGLGAALGGAATGAAAGAVAGPVGTVAGAVIGGVAGGLAGKAVAEKIDPTVEVAYWRTEHQNRDYYNDQYSYDDYAPAYQAGWESFDPDVNEDWADRERIARQRWEEEGGAPLMPWDDARPAAEDAYARVQNRTVNKPR</sequence>
<feature type="compositionally biased region" description="Basic and acidic residues" evidence="1">
    <location>
        <begin position="8"/>
        <end position="26"/>
    </location>
</feature>
<dbReference type="EMBL" id="ANOG01000706">
    <property type="protein sequence ID" value="EMI18105.1"/>
    <property type="molecule type" value="Genomic_DNA"/>
</dbReference>
<name>M5RFG0_9BACT</name>
<accession>M5RFG0</accession>
<evidence type="ECO:0000313" key="2">
    <source>
        <dbReference type="EMBL" id="EMI18105.1"/>
    </source>
</evidence>
<protein>
    <recommendedName>
        <fullName evidence="4">Glycine zipper domain-containing protein</fullName>
    </recommendedName>
</protein>
<evidence type="ECO:0000256" key="1">
    <source>
        <dbReference type="SAM" id="MobiDB-lite"/>
    </source>
</evidence>
<gene>
    <name evidence="2" type="ORF">RMSM_04984</name>
</gene>
<dbReference type="AlphaFoldDB" id="M5RFG0"/>
<feature type="region of interest" description="Disordered" evidence="1">
    <location>
        <begin position="1"/>
        <end position="45"/>
    </location>
</feature>
<keyword evidence="3" id="KW-1185">Reference proteome</keyword>
<organism evidence="2 3">
    <name type="scientific">Rhodopirellula maiorica SM1</name>
    <dbReference type="NCBI Taxonomy" id="1265738"/>
    <lineage>
        <taxon>Bacteria</taxon>
        <taxon>Pseudomonadati</taxon>
        <taxon>Planctomycetota</taxon>
        <taxon>Planctomycetia</taxon>
        <taxon>Pirellulales</taxon>
        <taxon>Pirellulaceae</taxon>
        <taxon>Novipirellula</taxon>
    </lineage>
</organism>
<reference evidence="2 3" key="1">
    <citation type="journal article" date="2013" name="Mar. Genomics">
        <title>Expression of sulfatases in Rhodopirellula baltica and the diversity of sulfatases in the genus Rhodopirellula.</title>
        <authorList>
            <person name="Wegner C.E."/>
            <person name="Richter-Heitmann T."/>
            <person name="Klindworth A."/>
            <person name="Klockow C."/>
            <person name="Richter M."/>
            <person name="Achstetter T."/>
            <person name="Glockner F.O."/>
            <person name="Harder J."/>
        </authorList>
    </citation>
    <scope>NUCLEOTIDE SEQUENCE [LARGE SCALE GENOMIC DNA]</scope>
    <source>
        <strain evidence="2 3">SM1</strain>
    </source>
</reference>
<dbReference type="PATRIC" id="fig|1265738.3.peg.5010"/>